<name>A0A1J3K0A7_NOCCA</name>
<accession>A0A1J3K0A7</accession>
<dbReference type="EMBL" id="GEVM01007828">
    <property type="protein sequence ID" value="JAU98110.1"/>
    <property type="molecule type" value="Transcribed_RNA"/>
</dbReference>
<organism evidence="3">
    <name type="scientific">Noccaea caerulescens</name>
    <name type="common">Alpine penny-cress</name>
    <name type="synonym">Thlaspi caerulescens</name>
    <dbReference type="NCBI Taxonomy" id="107243"/>
    <lineage>
        <taxon>Eukaryota</taxon>
        <taxon>Viridiplantae</taxon>
        <taxon>Streptophyta</taxon>
        <taxon>Embryophyta</taxon>
        <taxon>Tracheophyta</taxon>
        <taxon>Spermatophyta</taxon>
        <taxon>Magnoliopsida</taxon>
        <taxon>eudicotyledons</taxon>
        <taxon>Gunneridae</taxon>
        <taxon>Pentapetalae</taxon>
        <taxon>rosids</taxon>
        <taxon>malvids</taxon>
        <taxon>Brassicales</taxon>
        <taxon>Brassicaceae</taxon>
        <taxon>Coluteocarpeae</taxon>
        <taxon>Noccaea</taxon>
    </lineage>
</organism>
<dbReference type="PANTHER" id="PTHR34222">
    <property type="entry name" value="GAG_PRE-INTEGRS DOMAIN-CONTAINING PROTEIN"/>
    <property type="match status" value="1"/>
</dbReference>
<feature type="compositionally biased region" description="Polar residues" evidence="1">
    <location>
        <begin position="264"/>
        <end position="280"/>
    </location>
</feature>
<sequence length="288" mass="32474">MVKSWLLNSVMKKIYASILYFRVSADIWKDLHTRFHKSNLPRLYKLRHQLHSLRQGTMDLSSYHTQTQTYWEELSSLQVTSRTVEALLTERETNQVIDFLMGLNDCYDNIKSQILMKKTLPSLSEVFNILDNDDSQRSARTVPKPSTFQIASNSYAPHEYQKSRPVCSHCGGLGHIVDRCYKKHGYPPGLKNKGIFQKPSISTNMIINPEPSVTQSESAPSVNYANVPHAALTPDQMQQFIAYFSTQLHNHSITPPTPAPEGLPTTTLAVPSTSKVSGSYSGIDDWQG</sequence>
<reference evidence="3" key="1">
    <citation type="submission" date="2016-07" db="EMBL/GenBank/DDBJ databases">
        <title>De novo transcriptome assembly of four accessions of the metal hyperaccumulator plant Noccaea caerulescens.</title>
        <authorList>
            <person name="Blande D."/>
            <person name="Halimaa P."/>
            <person name="Tervahauta A.I."/>
            <person name="Aarts M.G."/>
            <person name="Karenlampi S.O."/>
        </authorList>
    </citation>
    <scope>NUCLEOTIDE SEQUENCE</scope>
</reference>
<dbReference type="PANTHER" id="PTHR34222:SF79">
    <property type="entry name" value="RETROVIRUS-RELATED POL POLYPROTEIN FROM TRANSPOSON TNT 1-94"/>
    <property type="match status" value="1"/>
</dbReference>
<proteinExistence type="predicted"/>
<dbReference type="AlphaFoldDB" id="A0A1J3K0A7"/>
<feature type="domain" description="Retrotransposon gag" evidence="2">
    <location>
        <begin position="4"/>
        <end position="93"/>
    </location>
</feature>
<dbReference type="InterPro" id="IPR005162">
    <property type="entry name" value="Retrotrans_gag_dom"/>
</dbReference>
<evidence type="ECO:0000256" key="1">
    <source>
        <dbReference type="SAM" id="MobiDB-lite"/>
    </source>
</evidence>
<dbReference type="Pfam" id="PF03732">
    <property type="entry name" value="Retrotrans_gag"/>
    <property type="match status" value="1"/>
</dbReference>
<protein>
    <recommendedName>
        <fullName evidence="2">Retrotransposon gag domain-containing protein</fullName>
    </recommendedName>
</protein>
<evidence type="ECO:0000313" key="3">
    <source>
        <dbReference type="EMBL" id="JAU98110.1"/>
    </source>
</evidence>
<feature type="region of interest" description="Disordered" evidence="1">
    <location>
        <begin position="252"/>
        <end position="288"/>
    </location>
</feature>
<gene>
    <name evidence="3" type="ORF">MP_TR17708_c0_g1_i1_g.50653</name>
</gene>
<evidence type="ECO:0000259" key="2">
    <source>
        <dbReference type="Pfam" id="PF03732"/>
    </source>
</evidence>